<feature type="transmembrane region" description="Helical" evidence="1">
    <location>
        <begin position="149"/>
        <end position="176"/>
    </location>
</feature>
<proteinExistence type="predicted"/>
<comment type="caution">
    <text evidence="2">The sequence shown here is derived from an EMBL/GenBank/DDBJ whole genome shotgun (WGS) entry which is preliminary data.</text>
</comment>
<gene>
    <name evidence="2" type="ORF">H9817_05155</name>
</gene>
<accession>A0A9D2DAK5</accession>
<keyword evidence="1" id="KW-1133">Transmembrane helix</keyword>
<keyword evidence="1" id="KW-0472">Membrane</keyword>
<reference evidence="2" key="2">
    <citation type="submission" date="2021-04" db="EMBL/GenBank/DDBJ databases">
        <authorList>
            <person name="Gilroy R."/>
        </authorList>
    </citation>
    <scope>NUCLEOTIDE SEQUENCE</scope>
    <source>
        <strain evidence="2">ChiGjej1B1-13045</strain>
    </source>
</reference>
<name>A0A9D2DAK5_9FIRM</name>
<dbReference type="EMBL" id="DXCD01000132">
    <property type="protein sequence ID" value="HIZ13294.1"/>
    <property type="molecule type" value="Genomic_DNA"/>
</dbReference>
<evidence type="ECO:0000256" key="1">
    <source>
        <dbReference type="SAM" id="Phobius"/>
    </source>
</evidence>
<sequence length="263" mass="29201">MLGKLIKYDLKSSAKLFILLHAAFLLVCGAGRLFYMDRLDFHAPAETLVAPISIISALGIFLVSAITLCTSLLIMFRFYRNLFSREGYLSWTLPVSGIEHLWAKIISGYLLSVIDVMVIFAGILILVTGRNVTEAYRLIAPEMTEVLGMSLGTFALYIFISSLIGCISSVLMIYFSICVGQLFPGHRVLCAIAVYFITSFVVQIITFVIMTVFGLFDFYSTGTRAVADDILNMLIPNTVFALILAVIQYAAAHYIMKKKINLI</sequence>
<dbReference type="Proteomes" id="UP000824017">
    <property type="component" value="Unassembled WGS sequence"/>
</dbReference>
<keyword evidence="1" id="KW-0812">Transmembrane</keyword>
<feature type="transmembrane region" description="Helical" evidence="1">
    <location>
        <begin position="233"/>
        <end position="256"/>
    </location>
</feature>
<feature type="transmembrane region" description="Helical" evidence="1">
    <location>
        <begin position="16"/>
        <end position="36"/>
    </location>
</feature>
<feature type="transmembrane region" description="Helical" evidence="1">
    <location>
        <begin position="109"/>
        <end position="129"/>
    </location>
</feature>
<dbReference type="AlphaFoldDB" id="A0A9D2DAK5"/>
<protein>
    <submittedName>
        <fullName evidence="2">Uncharacterized protein</fullName>
    </submittedName>
</protein>
<evidence type="ECO:0000313" key="2">
    <source>
        <dbReference type="EMBL" id="HIZ13294.1"/>
    </source>
</evidence>
<organism evidence="2 3">
    <name type="scientific">Candidatus Mediterraneibacter stercorigallinarum</name>
    <dbReference type="NCBI Taxonomy" id="2838686"/>
    <lineage>
        <taxon>Bacteria</taxon>
        <taxon>Bacillati</taxon>
        <taxon>Bacillota</taxon>
        <taxon>Clostridia</taxon>
        <taxon>Lachnospirales</taxon>
        <taxon>Lachnospiraceae</taxon>
        <taxon>Mediterraneibacter</taxon>
    </lineage>
</organism>
<feature type="transmembrane region" description="Helical" evidence="1">
    <location>
        <begin position="188"/>
        <end position="213"/>
    </location>
</feature>
<reference evidence="2" key="1">
    <citation type="journal article" date="2021" name="PeerJ">
        <title>Extensive microbial diversity within the chicken gut microbiome revealed by metagenomics and culture.</title>
        <authorList>
            <person name="Gilroy R."/>
            <person name="Ravi A."/>
            <person name="Getino M."/>
            <person name="Pursley I."/>
            <person name="Horton D.L."/>
            <person name="Alikhan N.F."/>
            <person name="Baker D."/>
            <person name="Gharbi K."/>
            <person name="Hall N."/>
            <person name="Watson M."/>
            <person name="Adriaenssens E.M."/>
            <person name="Foster-Nyarko E."/>
            <person name="Jarju S."/>
            <person name="Secka A."/>
            <person name="Antonio M."/>
            <person name="Oren A."/>
            <person name="Chaudhuri R.R."/>
            <person name="La Ragione R."/>
            <person name="Hildebrand F."/>
            <person name="Pallen M.J."/>
        </authorList>
    </citation>
    <scope>NUCLEOTIDE SEQUENCE</scope>
    <source>
        <strain evidence="2">ChiGjej1B1-13045</strain>
    </source>
</reference>
<feature type="transmembrane region" description="Helical" evidence="1">
    <location>
        <begin position="48"/>
        <end position="76"/>
    </location>
</feature>
<evidence type="ECO:0000313" key="3">
    <source>
        <dbReference type="Proteomes" id="UP000824017"/>
    </source>
</evidence>